<evidence type="ECO:0000256" key="3">
    <source>
        <dbReference type="ARBA" id="ARBA00022723"/>
    </source>
</evidence>
<dbReference type="SUPFAM" id="SSF52540">
    <property type="entry name" value="P-loop containing nucleoside triphosphate hydrolases"/>
    <property type="match status" value="1"/>
</dbReference>
<feature type="region of interest" description="Disordered" evidence="9">
    <location>
        <begin position="18"/>
        <end position="60"/>
    </location>
</feature>
<dbReference type="Pfam" id="PF20173">
    <property type="entry name" value="ZnF_RZ-type"/>
    <property type="match status" value="1"/>
</dbReference>
<dbReference type="InterPro" id="IPR041679">
    <property type="entry name" value="DNA2/NAM7-like_C"/>
</dbReference>
<keyword evidence="7" id="KW-0391">Immunity</keyword>
<evidence type="ECO:0000259" key="10">
    <source>
        <dbReference type="PROSITE" id="PS51981"/>
    </source>
</evidence>
<evidence type="ECO:0000313" key="12">
    <source>
        <dbReference type="Proteomes" id="UP000019118"/>
    </source>
</evidence>
<evidence type="ECO:0000313" key="11">
    <source>
        <dbReference type="EnsemblMetazoa" id="XP_019762101.1"/>
    </source>
</evidence>
<keyword evidence="6" id="KW-0862">Zinc</keyword>
<dbReference type="Proteomes" id="UP000019118">
    <property type="component" value="Unassembled WGS sequence"/>
</dbReference>
<proteinExistence type="predicted"/>
<dbReference type="PANTHER" id="PTHR10887">
    <property type="entry name" value="DNA2/NAM7 HELICASE FAMILY"/>
    <property type="match status" value="1"/>
</dbReference>
<evidence type="ECO:0000256" key="9">
    <source>
        <dbReference type="SAM" id="MobiDB-lite"/>
    </source>
</evidence>
<dbReference type="InterPro" id="IPR027417">
    <property type="entry name" value="P-loop_NTPase"/>
</dbReference>
<name>A0AAR5PMU3_DENPD</name>
<dbReference type="CDD" id="cd18808">
    <property type="entry name" value="SF1_C_Upf1"/>
    <property type="match status" value="1"/>
</dbReference>
<evidence type="ECO:0000256" key="8">
    <source>
        <dbReference type="SAM" id="Coils"/>
    </source>
</evidence>
<accession>A0AAR5PMU3</accession>
<feature type="domain" description="RZ-type" evidence="10">
    <location>
        <begin position="1723"/>
        <end position="1794"/>
    </location>
</feature>
<dbReference type="GO" id="GO:0005737">
    <property type="term" value="C:cytoplasm"/>
    <property type="evidence" value="ECO:0007669"/>
    <property type="project" value="UniProtKB-SubCell"/>
</dbReference>
<protein>
    <recommendedName>
        <fullName evidence="10">RZ-type domain-containing protein</fullName>
    </recommendedName>
</protein>
<keyword evidence="2" id="KW-0963">Cytoplasm</keyword>
<dbReference type="SMART" id="SM00438">
    <property type="entry name" value="ZnF_NFX"/>
    <property type="match status" value="3"/>
</dbReference>
<dbReference type="PANTHER" id="PTHR10887:SF341">
    <property type="entry name" value="NFX1-TYPE ZINC FINGER-CONTAINING PROTEIN 1"/>
    <property type="match status" value="1"/>
</dbReference>
<feature type="compositionally biased region" description="Basic and acidic residues" evidence="9">
    <location>
        <begin position="41"/>
        <end position="60"/>
    </location>
</feature>
<dbReference type="InterPro" id="IPR041677">
    <property type="entry name" value="DNA2/NAM7_AAA_11"/>
</dbReference>
<dbReference type="PROSITE" id="PS51981">
    <property type="entry name" value="ZF_RZ"/>
    <property type="match status" value="1"/>
</dbReference>
<sequence>MERFIPASQPHRIRMELTNGNNSNHFYNRRQGHAPNVPNEQRNHCEQENNEPRPKKSKEKYRPERVMGFQFVKNLLDNEDLQQVILTVSNSRNGFQALLENKNITNDTLVLLVKLLWLISECPFHQSKIAIYSLVLKSPFIDHVKLYIGDIFNQTLCDKKRNTYFWNNPDDFWKHLICFAKIVQELIPTGHCGIIQGLLKQMTVFFPLIESTHSISITRKIKDQTENLLTVVEKTIEDMAAQKKIVPPEHLDQAMAEPPDDFRQIEIVPCAQEILSEVSPFLRPNIVDRPFSDINQYLDIQFRLLREDFVAPLRRGINTFLRNESKPRNEWTKLEFVKIYRPVRFLHVEAVNDYYCYSLKFDFGHKKRVLSYEHSKLFMFGSLVCLTRDNFQHFMFGTIVKRDPELLQQGLLVVGFSQDVQIDFDSDYLLMESKIYFEPYNHVLRALKQMRVDTFPMEKYIIKLELDFHPPQYLRRAGPEFDPFEIPARPFHNFNESQLNAYKAALTNEFAIIQGPPGTGKTYLGLKVIHTLLRNNHVWYNKTPILVICYTNHALDQFLEGILSENIDIVRVGGQSKNENLEPFNLSTLKRREGCSAALLQKKWEIRNHVDQQNALMDVLRLIDENESILNFGLFHNYIANYSYTWFSRASKAQKIEWLLQGKNGHGRRLGFESGQDNMKNSHAAENIPADLFEGETEPNLGMLDDFVTEIEFHQEKPLLSLEQLRDSLNRLNVELTNLKCEPDKNVEALFMCEKLEWEIWETECNLNYLQHQLKYYQNPRNRRMPNHINLERPFVMSYTDRWNLYFSWVDQFASWVRRIYTANGIAFRKTFQVYQEMQEIENTQIMRQKMVVGMTTTGAARFNLFERMVLNNVTCHTLNVQHRMKPNICKLIRPHIYPQLTDHESTLSRPPILGVEGCLYFIDHQQPEELCQDESQKNVHESTFMIAFARYLILNGYKADQITILATYLGQMFEMLHEKNKPTNVDLLKDVRISVLDNYQGEESDIVLLSLVRSNTENKVGFLRTQNRVCVALSRARNGLFIIGNMSLLLSSNSENEIWKKVNTVLEEQNAIGSHLLLKCQIHPVKLTKVSKSSDFDKLSEGGCDMICNAELGCGHTCKRLCHIQDREHTQYRCTEECLKYAKVRNINGKIYFPFFFKENAQTCKEPCAKSKVGCRQDPDEKHLCSRLCYQDCDECLNKVSRQRSCGHRSKIPCSLDVEEVDCQKPCKLKLPCGHECANSCSKACGPCKVKVEKTVVDCGHSLNIECSVNPERKHCIARSCPRLLPCGHRETYLHFTSTSNFLGDPKLLLKYCSKPCNIILKCKHKCSGTCSECIQCRFHKRCAEKCAQPLVCNHECVTPCRESCKPCTRTCEMRCAHSKCKKKCGAPCTPCKQMCERQCKHLKCTCPCGLICDVEPCTQRCTKLLKCGHVCVGFCGDPCPPLCRTCDYEKLTEIFFGNEGEEDAVFVLLKDCGHVLESTGLESWMNEAQDLIQFKRCPKCSTNITTTQRFSDFVKRSIQDVSNAKWMTYGTHEDNEEFRGRLRRTLHLSINSRNPIFEDKSNTLSRAFSKLLKRLEPERERRSQPINKIELKAIESKIQVLSYIVNCFKREYNTPKNDDPSTLLLNLILDILMRSEDHITNQEIDDLELEIKRLQKAVQFDLIRKSSAFIPACKSNEEVKALSLDIETVVFGHKKYSDDLDRTLLTQLKELALKLECSLSINEEDRVQIVKAMGFPRGHWYKCPNGHPYCIADCGGAMEESKCFCGEAIGGTRHRLLGTNQLATEMDGATSSAWPGPLH</sequence>
<keyword evidence="5" id="KW-0863">Zinc-finger</keyword>
<reference evidence="12" key="1">
    <citation type="journal article" date="2013" name="Genome Biol.">
        <title>Draft genome of the mountain pine beetle, Dendroctonus ponderosae Hopkins, a major forest pest.</title>
        <authorList>
            <person name="Keeling C.I."/>
            <person name="Yuen M.M."/>
            <person name="Liao N.Y."/>
            <person name="Docking T.R."/>
            <person name="Chan S.K."/>
            <person name="Taylor G.A."/>
            <person name="Palmquist D.L."/>
            <person name="Jackman S.D."/>
            <person name="Nguyen A."/>
            <person name="Li M."/>
            <person name="Henderson H."/>
            <person name="Janes J.K."/>
            <person name="Zhao Y."/>
            <person name="Pandoh P."/>
            <person name="Moore R."/>
            <person name="Sperling F.A."/>
            <person name="Huber D.P."/>
            <person name="Birol I."/>
            <person name="Jones S.J."/>
            <person name="Bohlmann J."/>
        </authorList>
    </citation>
    <scope>NUCLEOTIDE SEQUENCE</scope>
</reference>
<evidence type="ECO:0000256" key="4">
    <source>
        <dbReference type="ARBA" id="ARBA00022737"/>
    </source>
</evidence>
<dbReference type="GO" id="GO:0004386">
    <property type="term" value="F:helicase activity"/>
    <property type="evidence" value="ECO:0007669"/>
    <property type="project" value="InterPro"/>
</dbReference>
<dbReference type="InterPro" id="IPR046439">
    <property type="entry name" value="ZF_RZ_dom"/>
</dbReference>
<keyword evidence="12" id="KW-1185">Reference proteome</keyword>
<dbReference type="InterPro" id="IPR047187">
    <property type="entry name" value="SF1_C_Upf1"/>
</dbReference>
<dbReference type="FunFam" id="3.40.50.300:FF:001366">
    <property type="entry name" value="ATP binding protein, putative"/>
    <property type="match status" value="1"/>
</dbReference>
<evidence type="ECO:0000256" key="1">
    <source>
        <dbReference type="ARBA" id="ARBA00004496"/>
    </source>
</evidence>
<dbReference type="EnsemblMetazoa" id="XM_019906542.1">
    <property type="protein sequence ID" value="XP_019762101.1"/>
    <property type="gene ID" value="LOC109539031"/>
</dbReference>
<dbReference type="InterPro" id="IPR000967">
    <property type="entry name" value="Znf_NFX1"/>
</dbReference>
<reference evidence="11" key="2">
    <citation type="submission" date="2024-08" db="UniProtKB">
        <authorList>
            <consortium name="EnsemblMetazoa"/>
        </authorList>
    </citation>
    <scope>IDENTIFICATION</scope>
</reference>
<dbReference type="Pfam" id="PF13086">
    <property type="entry name" value="AAA_11"/>
    <property type="match status" value="1"/>
</dbReference>
<feature type="coiled-coil region" evidence="8">
    <location>
        <begin position="1639"/>
        <end position="1666"/>
    </location>
</feature>
<dbReference type="GO" id="GO:0002376">
    <property type="term" value="P:immune system process"/>
    <property type="evidence" value="ECO:0007669"/>
    <property type="project" value="UniProtKB-KW"/>
</dbReference>
<keyword evidence="8" id="KW-0175">Coiled coil</keyword>
<comment type="subcellular location">
    <subcellularLocation>
        <location evidence="1">Cytoplasm</location>
    </subcellularLocation>
</comment>
<organism evidence="11 12">
    <name type="scientific">Dendroctonus ponderosae</name>
    <name type="common">Mountain pine beetle</name>
    <dbReference type="NCBI Taxonomy" id="77166"/>
    <lineage>
        <taxon>Eukaryota</taxon>
        <taxon>Metazoa</taxon>
        <taxon>Ecdysozoa</taxon>
        <taxon>Arthropoda</taxon>
        <taxon>Hexapoda</taxon>
        <taxon>Insecta</taxon>
        <taxon>Pterygota</taxon>
        <taxon>Neoptera</taxon>
        <taxon>Endopterygota</taxon>
        <taxon>Coleoptera</taxon>
        <taxon>Polyphaga</taxon>
        <taxon>Cucujiformia</taxon>
        <taxon>Curculionidae</taxon>
        <taxon>Scolytinae</taxon>
        <taxon>Dendroctonus</taxon>
    </lineage>
</organism>
<dbReference type="Gene3D" id="3.40.50.300">
    <property type="entry name" value="P-loop containing nucleotide triphosphate hydrolases"/>
    <property type="match status" value="2"/>
</dbReference>
<evidence type="ECO:0000256" key="5">
    <source>
        <dbReference type="ARBA" id="ARBA00022771"/>
    </source>
</evidence>
<keyword evidence="4" id="KW-0677">Repeat</keyword>
<dbReference type="GO" id="GO:0008270">
    <property type="term" value="F:zinc ion binding"/>
    <property type="evidence" value="ECO:0007669"/>
    <property type="project" value="UniProtKB-KW"/>
</dbReference>
<dbReference type="InterPro" id="IPR057373">
    <property type="entry name" value="ZNFX1"/>
</dbReference>
<evidence type="ECO:0000256" key="2">
    <source>
        <dbReference type="ARBA" id="ARBA00022490"/>
    </source>
</evidence>
<evidence type="ECO:0000256" key="7">
    <source>
        <dbReference type="ARBA" id="ARBA00022859"/>
    </source>
</evidence>
<dbReference type="Pfam" id="PF13087">
    <property type="entry name" value="AAA_12"/>
    <property type="match status" value="1"/>
</dbReference>
<dbReference type="GO" id="GO:0031048">
    <property type="term" value="P:regulatory ncRNA-mediated heterochromatin formation"/>
    <property type="evidence" value="ECO:0007669"/>
    <property type="project" value="TreeGrafter"/>
</dbReference>
<dbReference type="InterPro" id="IPR045055">
    <property type="entry name" value="DNA2/NAM7-like"/>
</dbReference>
<dbReference type="Pfam" id="PF25396">
    <property type="entry name" value="ZNFX1"/>
    <property type="match status" value="1"/>
</dbReference>
<dbReference type="GO" id="GO:0031380">
    <property type="term" value="C:nuclear RNA-directed RNA polymerase complex"/>
    <property type="evidence" value="ECO:0007669"/>
    <property type="project" value="TreeGrafter"/>
</dbReference>
<keyword evidence="3" id="KW-0479">Metal-binding</keyword>
<evidence type="ECO:0000256" key="6">
    <source>
        <dbReference type="ARBA" id="ARBA00022833"/>
    </source>
</evidence>